<evidence type="ECO:0000259" key="8">
    <source>
        <dbReference type="Pfam" id="PF02879"/>
    </source>
</evidence>
<dbReference type="GO" id="GO:0016868">
    <property type="term" value="F:intramolecular phosphotransferase activity"/>
    <property type="evidence" value="ECO:0007669"/>
    <property type="project" value="InterPro"/>
</dbReference>
<dbReference type="GO" id="GO:0046872">
    <property type="term" value="F:metal ion binding"/>
    <property type="evidence" value="ECO:0007669"/>
    <property type="project" value="UniProtKB-KW"/>
</dbReference>
<dbReference type="Pfam" id="PF02878">
    <property type="entry name" value="PGM_PMM_I"/>
    <property type="match status" value="1"/>
</dbReference>
<evidence type="ECO:0000259" key="7">
    <source>
        <dbReference type="Pfam" id="PF02878"/>
    </source>
</evidence>
<dbReference type="InterPro" id="IPR005844">
    <property type="entry name" value="A-D-PHexomutase_a/b/a-I"/>
</dbReference>
<dbReference type="PANTHER" id="PTHR43771">
    <property type="entry name" value="PHOSPHOMANNOMUTASE"/>
    <property type="match status" value="1"/>
</dbReference>
<dbReference type="AlphaFoldDB" id="U1GRU2"/>
<dbReference type="STRING" id="1125725.HMPREF1325_0704"/>
<dbReference type="eggNOG" id="COG1109">
    <property type="taxonomic scope" value="Bacteria"/>
</dbReference>
<protein>
    <submittedName>
        <fullName evidence="9">Phosphoglucomutase/phosphomannomutase, alpha/beta/alpha domain I</fullName>
    </submittedName>
</protein>
<dbReference type="Proteomes" id="UP000016412">
    <property type="component" value="Unassembled WGS sequence"/>
</dbReference>
<dbReference type="Gene3D" id="3.40.120.10">
    <property type="entry name" value="Alpha-D-Glucose-1,6-Bisphosphate, subunit A, domain 3"/>
    <property type="match status" value="3"/>
</dbReference>
<feature type="domain" description="Alpha-D-phosphohexomutase alpha/beta/alpha" evidence="8">
    <location>
        <begin position="167"/>
        <end position="263"/>
    </location>
</feature>
<dbReference type="EMBL" id="AUZJ01000035">
    <property type="protein sequence ID" value="ERF60670.1"/>
    <property type="molecule type" value="Genomic_DNA"/>
</dbReference>
<dbReference type="GO" id="GO:0005975">
    <property type="term" value="P:carbohydrate metabolic process"/>
    <property type="evidence" value="ECO:0007669"/>
    <property type="project" value="InterPro"/>
</dbReference>
<dbReference type="PRINTS" id="PR00509">
    <property type="entry name" value="PGMPMM"/>
</dbReference>
<dbReference type="InterPro" id="IPR005845">
    <property type="entry name" value="A-D-PHexomutase_a/b/a-II"/>
</dbReference>
<name>U1GRU2_TRESO</name>
<evidence type="ECO:0000256" key="3">
    <source>
        <dbReference type="ARBA" id="ARBA00022553"/>
    </source>
</evidence>
<keyword evidence="4" id="KW-0479">Metal-binding</keyword>
<evidence type="ECO:0000313" key="9">
    <source>
        <dbReference type="EMBL" id="ERF60670.1"/>
    </source>
</evidence>
<keyword evidence="5" id="KW-0460">Magnesium</keyword>
<dbReference type="OrthoDB" id="368338at2"/>
<dbReference type="PANTHER" id="PTHR43771:SF2">
    <property type="entry name" value="PHOSPHOMANNOMUTASE_PHOSPHOGLUCOMUTASE"/>
    <property type="match status" value="1"/>
</dbReference>
<evidence type="ECO:0000256" key="5">
    <source>
        <dbReference type="ARBA" id="ARBA00022842"/>
    </source>
</evidence>
<evidence type="ECO:0000313" key="11">
    <source>
        <dbReference type="Proteomes" id="UP000016412"/>
    </source>
</evidence>
<dbReference type="InterPro" id="IPR005841">
    <property type="entry name" value="Alpha-D-phosphohexomutase_SF"/>
</dbReference>
<keyword evidence="6" id="KW-0413">Isomerase</keyword>
<dbReference type="InterPro" id="IPR016055">
    <property type="entry name" value="A-D-PHexomutase_a/b/a-I/II/III"/>
</dbReference>
<evidence type="ECO:0000313" key="10">
    <source>
        <dbReference type="EMBL" id="ERK02708.1"/>
    </source>
</evidence>
<dbReference type="EMBL" id="AVQI01000050">
    <property type="protein sequence ID" value="ERK02708.1"/>
    <property type="molecule type" value="Genomic_DNA"/>
</dbReference>
<evidence type="ECO:0000313" key="12">
    <source>
        <dbReference type="Proteomes" id="UP000016646"/>
    </source>
</evidence>
<reference evidence="11 12" key="1">
    <citation type="submission" date="2013-08" db="EMBL/GenBank/DDBJ databases">
        <authorList>
            <person name="Durkin A.S."/>
            <person name="Haft D.R."/>
            <person name="McCorrison J."/>
            <person name="Torralba M."/>
            <person name="Gillis M."/>
            <person name="Haft D.H."/>
            <person name="Methe B."/>
            <person name="Sutton G."/>
            <person name="Nelson K.E."/>
        </authorList>
    </citation>
    <scope>NUCLEOTIDE SEQUENCE [LARGE SCALE GENOMIC DNA]</scope>
    <source>
        <strain evidence="10 12">ATCC 35536</strain>
        <strain evidence="9 11">VPI DR56BR1116</strain>
    </source>
</reference>
<dbReference type="SUPFAM" id="SSF53738">
    <property type="entry name" value="Phosphoglucomutase, first 3 domains"/>
    <property type="match status" value="2"/>
</dbReference>
<comment type="similarity">
    <text evidence="2">Belongs to the phosphohexose mutase family.</text>
</comment>
<comment type="cofactor">
    <cofactor evidence="1">
        <name>Mg(2+)</name>
        <dbReference type="ChEBI" id="CHEBI:18420"/>
    </cofactor>
</comment>
<dbReference type="Proteomes" id="UP000016646">
    <property type="component" value="Unassembled WGS sequence"/>
</dbReference>
<organism evidence="9 11">
    <name type="scientific">Treponema socranskii subsp. socranskii VPI DR56BR1116 = ATCC 35536</name>
    <dbReference type="NCBI Taxonomy" id="1125725"/>
    <lineage>
        <taxon>Bacteria</taxon>
        <taxon>Pseudomonadati</taxon>
        <taxon>Spirochaetota</taxon>
        <taxon>Spirochaetia</taxon>
        <taxon>Spirochaetales</taxon>
        <taxon>Treponemataceae</taxon>
        <taxon>Treponema</taxon>
    </lineage>
</organism>
<keyword evidence="12" id="KW-1185">Reference proteome</keyword>
<sequence>MADNTLEKIAHELFHAFDIRIDAERLTDETASRLYNAQAWYFRECLGTDEIVLCRDTRKKGEHFLQLAIDTFSAMGFRVYTNVLPVSTCQFYYSCMQRPSCAGIMYTASHNPKNYTGQKTVGPNVRPIAENVGPKGGLVAVRDAFLKGKTVSAKEGGSVTVIDDGDAYVRACLDLARIGKDELSGISVVADFLSGSAGSEVMRAFRYAGISCVARNVVPDGSFPSGAPNPIIKDNIKGTLDYIHAHPSSVDFCFLFDGDGDRVDTRSGDGTEISPSVIMTFLSSVLTSIVPHTGEARIGIDSKASPVVHAELKSGGNNPLLVPNGHSQIKDILLQKKAIAAVEETAHYYLNFPNGEKTVPMESTLLFCLLFLKRWKNNKAEFDVLVARQNSVLREREWGYTYADEKDRDDALCATENFFTARGYVPFKTLEDGSPLGTTLLKRDWDGDKWCWIAQRASQSEKGVARWMVTSSDADELQLAVAAINEAAQKKL</sequence>
<evidence type="ECO:0000256" key="4">
    <source>
        <dbReference type="ARBA" id="ARBA00022723"/>
    </source>
</evidence>
<evidence type="ECO:0000256" key="6">
    <source>
        <dbReference type="ARBA" id="ARBA00023235"/>
    </source>
</evidence>
<comment type="caution">
    <text evidence="9">The sequence shown here is derived from an EMBL/GenBank/DDBJ whole genome shotgun (WGS) entry which is preliminary data.</text>
</comment>
<evidence type="ECO:0000256" key="2">
    <source>
        <dbReference type="ARBA" id="ARBA00010231"/>
    </source>
</evidence>
<dbReference type="RefSeq" id="WP_021330390.1">
    <property type="nucleotide sequence ID" value="NZ_AUZJ01000035.1"/>
</dbReference>
<dbReference type="PATRIC" id="fig|1125725.3.peg.1368"/>
<evidence type="ECO:0000256" key="1">
    <source>
        <dbReference type="ARBA" id="ARBA00001946"/>
    </source>
</evidence>
<feature type="domain" description="Alpha-D-phosphohexomutase alpha/beta/alpha" evidence="7">
    <location>
        <begin position="13"/>
        <end position="131"/>
    </location>
</feature>
<proteinExistence type="inferred from homology"/>
<dbReference type="Pfam" id="PF02879">
    <property type="entry name" value="PGM_PMM_II"/>
    <property type="match status" value="1"/>
</dbReference>
<keyword evidence="3" id="KW-0597">Phosphoprotein</keyword>
<accession>U1GRU2</accession>
<gene>
    <name evidence="10" type="ORF">HMPREF0860_0182</name>
    <name evidence="9" type="ORF">HMPREF1325_0704</name>
</gene>